<dbReference type="Proteomes" id="UP000307074">
    <property type="component" value="Chromosome"/>
</dbReference>
<keyword evidence="2" id="KW-0645">Protease</keyword>
<evidence type="ECO:0000313" key="3">
    <source>
        <dbReference type="Proteomes" id="UP000307074"/>
    </source>
</evidence>
<feature type="chain" id="PRO_5022702478" evidence="1">
    <location>
        <begin position="23"/>
        <end position="333"/>
    </location>
</feature>
<dbReference type="Gene3D" id="3.40.390.10">
    <property type="entry name" value="Collagenase (Catalytic Domain)"/>
    <property type="match status" value="1"/>
</dbReference>
<dbReference type="RefSeq" id="WP_075168570.1">
    <property type="nucleotide sequence ID" value="NZ_CP031198.1"/>
</dbReference>
<gene>
    <name evidence="2" type="ORF">UCCLBBS449_0027</name>
</gene>
<dbReference type="SUPFAM" id="SSF55486">
    <property type="entry name" value="Metalloproteases ('zincins'), catalytic domain"/>
    <property type="match status" value="1"/>
</dbReference>
<feature type="signal peptide" evidence="1">
    <location>
        <begin position="1"/>
        <end position="22"/>
    </location>
</feature>
<dbReference type="Pfam" id="PF13688">
    <property type="entry name" value="Reprolysin_5"/>
    <property type="match status" value="1"/>
</dbReference>
<evidence type="ECO:0000313" key="2">
    <source>
        <dbReference type="EMBL" id="QCZ52029.1"/>
    </source>
</evidence>
<dbReference type="GO" id="GO:0006508">
    <property type="term" value="P:proteolysis"/>
    <property type="evidence" value="ECO:0007669"/>
    <property type="project" value="UniProtKB-KW"/>
</dbReference>
<keyword evidence="2" id="KW-0378">Hydrolase</keyword>
<dbReference type="EMBL" id="CP031198">
    <property type="protein sequence ID" value="QCZ52029.1"/>
    <property type="molecule type" value="Genomic_DNA"/>
</dbReference>
<accession>A0A5B7XYR4</accession>
<organism evidence="2 3">
    <name type="scientific">Levilactobacillus brevis</name>
    <name type="common">Lactobacillus brevis</name>
    <dbReference type="NCBI Taxonomy" id="1580"/>
    <lineage>
        <taxon>Bacteria</taxon>
        <taxon>Bacillati</taxon>
        <taxon>Bacillota</taxon>
        <taxon>Bacilli</taxon>
        <taxon>Lactobacillales</taxon>
        <taxon>Lactobacillaceae</taxon>
        <taxon>Levilactobacillus</taxon>
    </lineage>
</organism>
<proteinExistence type="predicted"/>
<protein>
    <submittedName>
        <fullName evidence="2">Zn-Dependent Protease</fullName>
    </submittedName>
</protein>
<dbReference type="InterPro" id="IPR024079">
    <property type="entry name" value="MetalloPept_cat_dom_sf"/>
</dbReference>
<dbReference type="GO" id="GO:0008237">
    <property type="term" value="F:metallopeptidase activity"/>
    <property type="evidence" value="ECO:0007669"/>
    <property type="project" value="InterPro"/>
</dbReference>
<dbReference type="PROSITE" id="PS51257">
    <property type="entry name" value="PROKAR_LIPOPROTEIN"/>
    <property type="match status" value="1"/>
</dbReference>
<evidence type="ECO:0000256" key="1">
    <source>
        <dbReference type="SAM" id="SignalP"/>
    </source>
</evidence>
<name>A0A5B7XYR4_LEVBR</name>
<reference evidence="2 3" key="1">
    <citation type="submission" date="2018-07" db="EMBL/GenBank/DDBJ databases">
        <authorList>
            <person name="Feyereisen M."/>
        </authorList>
    </citation>
    <scope>NUCLEOTIDE SEQUENCE [LARGE SCALE GENOMIC DNA]</scope>
    <source>
        <strain evidence="2 3">UCCLBBS449</strain>
    </source>
</reference>
<keyword evidence="1" id="KW-0732">Signal</keyword>
<sequence>MKKRLSLALGCLVLLGCLPASAATKRTTPANKFRYRTNKASYYNKSTSSYYRAVWTSARKAWNGSKTFKWSTTKNKKSRSFTTSVNRNTGVWTNATGMAYNGLAINSQGIQTGAGMYLNRTVLKKYKYTKKQRVNVAIHEMGHALGLAHNNGGSISAMNPANRVYALRSCDLRGTKRVYATAATTTKALATAAQPSLTVDHLKDYDNGISGINQLKKTAPVIVEGHITKSVGHHKAPKNYYTTQTLAVDNTFKGKVGSTLTFTQGGTTQMAVTASEILPQHQTIIVMLAKNTHGTYYVINDGQGMFVDTHTSNGHELFDHVSDHAIYTENMLH</sequence>
<dbReference type="AlphaFoldDB" id="A0A5B7XYR4"/>